<comment type="caution">
    <text evidence="2">The sequence shown here is derived from an EMBL/GenBank/DDBJ whole genome shotgun (WGS) entry which is preliminary data.</text>
</comment>
<proteinExistence type="predicted"/>
<keyword evidence="1" id="KW-0812">Transmembrane</keyword>
<keyword evidence="3" id="KW-1185">Reference proteome</keyword>
<accession>A0A1A0HF23</accession>
<reference evidence="2 3" key="1">
    <citation type="submission" date="2016-05" db="EMBL/GenBank/DDBJ databases">
        <title>Comparative genomics of biotechnologically important yeasts.</title>
        <authorList>
            <consortium name="DOE Joint Genome Institute"/>
            <person name="Riley R."/>
            <person name="Haridas S."/>
            <person name="Wolfe K.H."/>
            <person name="Lopes M.R."/>
            <person name="Hittinger C.T."/>
            <person name="Goker M."/>
            <person name="Salamov A."/>
            <person name="Wisecaver J."/>
            <person name="Long T.M."/>
            <person name="Aerts A.L."/>
            <person name="Barry K."/>
            <person name="Choi C."/>
            <person name="Clum A."/>
            <person name="Coughlan A.Y."/>
            <person name="Deshpande S."/>
            <person name="Douglass A.P."/>
            <person name="Hanson S.J."/>
            <person name="Klenk H.-P."/>
            <person name="LaButti K."/>
            <person name="Lapidus A."/>
            <person name="Lindquist E."/>
            <person name="Lipzen A."/>
            <person name="Meier-kolthoff J.P."/>
            <person name="Ohm R.A."/>
            <person name="Otillar R.P."/>
            <person name="Pangilinan J."/>
            <person name="Peng Y."/>
            <person name="Rokas A."/>
            <person name="Rosa C.A."/>
            <person name="Scheuner C."/>
            <person name="Sibirny A.A."/>
            <person name="Slot J.C."/>
            <person name="Stielow J.B."/>
            <person name="Sun H."/>
            <person name="Kurtzman C.P."/>
            <person name="Blackwell M."/>
            <person name="Grigoriev I.V."/>
            <person name="Jeffries T.W."/>
        </authorList>
    </citation>
    <scope>NUCLEOTIDE SEQUENCE [LARGE SCALE GENOMIC DNA]</scope>
    <source>
        <strain evidence="2 3">NRRL YB-4993</strain>
    </source>
</reference>
<sequence>MFVALYRDFLSWKCSHCSSATHLPGVYHICMELPNLTALFKAHESVGAAISCMPLCLSVPQYSFTAKQVVKDKCEMKDMLVSRAVLYSPKGLALEHPIMIWQILLIISYFMLFEATPFYLGAQKNITCFFNFGVFPKSHTLLANLKGIEMGRHLYSNSVMQNPLVQASQGLCRHSLHNIKGG</sequence>
<keyword evidence="1" id="KW-1133">Transmembrane helix</keyword>
<dbReference type="Proteomes" id="UP000092555">
    <property type="component" value="Unassembled WGS sequence"/>
</dbReference>
<keyword evidence="1" id="KW-0472">Membrane</keyword>
<dbReference type="RefSeq" id="XP_018713076.1">
    <property type="nucleotide sequence ID" value="XM_018854626.1"/>
</dbReference>
<evidence type="ECO:0000313" key="3">
    <source>
        <dbReference type="Proteomes" id="UP000092555"/>
    </source>
</evidence>
<gene>
    <name evidence="2" type="ORF">METBIDRAFT_161611</name>
</gene>
<evidence type="ECO:0000256" key="1">
    <source>
        <dbReference type="SAM" id="Phobius"/>
    </source>
</evidence>
<evidence type="ECO:0000313" key="2">
    <source>
        <dbReference type="EMBL" id="OBA22580.1"/>
    </source>
</evidence>
<dbReference type="AlphaFoldDB" id="A0A1A0HF23"/>
<organism evidence="2 3">
    <name type="scientific">Metschnikowia bicuspidata var. bicuspidata NRRL YB-4993</name>
    <dbReference type="NCBI Taxonomy" id="869754"/>
    <lineage>
        <taxon>Eukaryota</taxon>
        <taxon>Fungi</taxon>
        <taxon>Dikarya</taxon>
        <taxon>Ascomycota</taxon>
        <taxon>Saccharomycotina</taxon>
        <taxon>Pichiomycetes</taxon>
        <taxon>Metschnikowiaceae</taxon>
        <taxon>Metschnikowia</taxon>
    </lineage>
</organism>
<feature type="transmembrane region" description="Helical" evidence="1">
    <location>
        <begin position="98"/>
        <end position="120"/>
    </location>
</feature>
<protein>
    <submittedName>
        <fullName evidence="2">Uncharacterized protein</fullName>
    </submittedName>
</protein>
<dbReference type="EMBL" id="LXTC01000002">
    <property type="protein sequence ID" value="OBA22580.1"/>
    <property type="molecule type" value="Genomic_DNA"/>
</dbReference>
<name>A0A1A0HF23_9ASCO</name>
<dbReference type="GeneID" id="30027602"/>